<dbReference type="AlphaFoldDB" id="A0A4Q2KIQ6"/>
<dbReference type="GO" id="GO:0016491">
    <property type="term" value="F:oxidoreductase activity"/>
    <property type="evidence" value="ECO:0007669"/>
    <property type="project" value="UniProtKB-KW"/>
</dbReference>
<keyword evidence="3" id="KW-0786">Thiamine pyrophosphate</keyword>
<keyword evidence="2" id="KW-0560">Oxidoreductase</keyword>
<dbReference type="InterPro" id="IPR009014">
    <property type="entry name" value="Transketo_C/PFOR_II"/>
</dbReference>
<evidence type="ECO:0000256" key="1">
    <source>
        <dbReference type="ARBA" id="ARBA00001964"/>
    </source>
</evidence>
<dbReference type="Gene3D" id="3.40.50.970">
    <property type="match status" value="1"/>
</dbReference>
<gene>
    <name evidence="5" type="ORF">ETX26_13315</name>
</gene>
<dbReference type="OrthoDB" id="7821727at2"/>
<dbReference type="Gene3D" id="3.40.50.920">
    <property type="match status" value="1"/>
</dbReference>
<dbReference type="EMBL" id="SDPV01000002">
    <property type="protein sequence ID" value="RXZ65085.1"/>
    <property type="molecule type" value="Genomic_DNA"/>
</dbReference>
<accession>A0A4Q2KIQ6</accession>
<evidence type="ECO:0000313" key="6">
    <source>
        <dbReference type="Proteomes" id="UP000293623"/>
    </source>
</evidence>
<dbReference type="FunFam" id="3.40.50.920:FF:000001">
    <property type="entry name" value="Pyruvate dehydrogenase E1 beta subunit"/>
    <property type="match status" value="1"/>
</dbReference>
<name>A0A4Q2KIQ6_9SPHN</name>
<dbReference type="SMART" id="SM00861">
    <property type="entry name" value="Transket_pyr"/>
    <property type="match status" value="1"/>
</dbReference>
<dbReference type="InterPro" id="IPR029061">
    <property type="entry name" value="THDP-binding"/>
</dbReference>
<evidence type="ECO:0000259" key="4">
    <source>
        <dbReference type="SMART" id="SM00861"/>
    </source>
</evidence>
<proteinExistence type="predicted"/>
<dbReference type="InterPro" id="IPR033248">
    <property type="entry name" value="Transketolase_C"/>
</dbReference>
<dbReference type="PANTHER" id="PTHR43257">
    <property type="entry name" value="PYRUVATE DEHYDROGENASE E1 COMPONENT BETA SUBUNIT"/>
    <property type="match status" value="1"/>
</dbReference>
<dbReference type="PANTHER" id="PTHR43257:SF2">
    <property type="entry name" value="PYRUVATE DEHYDROGENASE E1 COMPONENT SUBUNIT BETA"/>
    <property type="match status" value="1"/>
</dbReference>
<keyword evidence="6" id="KW-1185">Reference proteome</keyword>
<dbReference type="NCBIfam" id="NF006667">
    <property type="entry name" value="PRK09212.1"/>
    <property type="match status" value="1"/>
</dbReference>
<evidence type="ECO:0000256" key="3">
    <source>
        <dbReference type="ARBA" id="ARBA00023052"/>
    </source>
</evidence>
<organism evidence="5 6">
    <name type="scientific">Pelagerythrobacter rhizovicinus</name>
    <dbReference type="NCBI Taxonomy" id="2268576"/>
    <lineage>
        <taxon>Bacteria</taxon>
        <taxon>Pseudomonadati</taxon>
        <taxon>Pseudomonadota</taxon>
        <taxon>Alphaproteobacteria</taxon>
        <taxon>Sphingomonadales</taxon>
        <taxon>Erythrobacteraceae</taxon>
        <taxon>Pelagerythrobacter</taxon>
    </lineage>
</organism>
<comment type="cofactor">
    <cofactor evidence="1">
        <name>thiamine diphosphate</name>
        <dbReference type="ChEBI" id="CHEBI:58937"/>
    </cofactor>
</comment>
<dbReference type="Pfam" id="PF02779">
    <property type="entry name" value="Transket_pyr"/>
    <property type="match status" value="1"/>
</dbReference>
<dbReference type="SUPFAM" id="SSF52518">
    <property type="entry name" value="Thiamin diphosphate-binding fold (THDP-binding)"/>
    <property type="match status" value="1"/>
</dbReference>
<feature type="domain" description="Transketolase-like pyrimidine-binding" evidence="4">
    <location>
        <begin position="8"/>
        <end position="178"/>
    </location>
</feature>
<protein>
    <submittedName>
        <fullName evidence="5">Alpha-ketoacid dehydrogenase subunit beta</fullName>
    </submittedName>
</protein>
<comment type="caution">
    <text evidence="5">The sequence shown here is derived from an EMBL/GenBank/DDBJ whole genome shotgun (WGS) entry which is preliminary data.</text>
</comment>
<dbReference type="Proteomes" id="UP000293623">
    <property type="component" value="Unassembled WGS sequence"/>
</dbReference>
<evidence type="ECO:0000313" key="5">
    <source>
        <dbReference type="EMBL" id="RXZ65085.1"/>
    </source>
</evidence>
<dbReference type="InterPro" id="IPR005475">
    <property type="entry name" value="Transketolase-like_Pyr-bd"/>
</dbReference>
<sequence length="323" mass="35156">MRNATQKLSYLQAIVEAQREEMRRDERVILMGEDIAVYGAQTLFDEFDEKRLRNTPISENSFVGVGVGAALTGLRPVVDLTIASFCYLASDQIINQAAKLRFMTGAQLAVPLVVRTSTFYNNRTAAQHADRPYPLFMNTPGLKVLAPSTASDAKGLLKSAIRDDDPVVIFEDINLWGKKEEVPTDEDFLVPIGKAAVRREGSDVTIVSIAGCLPHALSAADALAKDEVEAEVIDLRTIAPLDKETILASVAKTGRLIIADNSHKVGSVASEIAAMVSEEGFESLKKPIQRVAAPQVHVPYNAALEKQLFVSKDRIIDAVRAIT</sequence>
<evidence type="ECO:0000256" key="2">
    <source>
        <dbReference type="ARBA" id="ARBA00023002"/>
    </source>
</evidence>
<reference evidence="5 6" key="1">
    <citation type="submission" date="2019-01" db="EMBL/GenBank/DDBJ databases">
        <title>Altererythrobacter rhizovicinus sp. nov., isolated from the rhizosphere soil of Haloxylon ammodendron.</title>
        <authorList>
            <person name="Li H.-P."/>
            <person name="Gou J.-Y."/>
            <person name="Yao D."/>
            <person name="Han Q.-Q."/>
            <person name="Shao K.-Z."/>
            <person name="Zhao Q."/>
            <person name="Zhang J.-L."/>
        </authorList>
    </citation>
    <scope>NUCLEOTIDE SEQUENCE [LARGE SCALE GENOMIC DNA]</scope>
    <source>
        <strain evidence="5 6">AY-3R</strain>
    </source>
</reference>
<dbReference type="Pfam" id="PF02780">
    <property type="entry name" value="Transketolase_C"/>
    <property type="match status" value="1"/>
</dbReference>
<dbReference type="CDD" id="cd07036">
    <property type="entry name" value="TPP_PYR_E1-PDHc-beta_like"/>
    <property type="match status" value="1"/>
</dbReference>
<dbReference type="SUPFAM" id="SSF52922">
    <property type="entry name" value="TK C-terminal domain-like"/>
    <property type="match status" value="1"/>
</dbReference>